<dbReference type="Proteomes" id="UP000220251">
    <property type="component" value="Unassembled WGS sequence"/>
</dbReference>
<dbReference type="GO" id="GO:0031146">
    <property type="term" value="P:SCF-dependent proteasomal ubiquitin-dependent protein catabolic process"/>
    <property type="evidence" value="ECO:0007669"/>
    <property type="project" value="TreeGrafter"/>
</dbReference>
<dbReference type="SMART" id="SM00367">
    <property type="entry name" value="LRR_CC"/>
    <property type="match status" value="4"/>
</dbReference>
<accession>A0A0H5DPJ4</accession>
<dbReference type="InterPro" id="IPR032675">
    <property type="entry name" value="LRR_dom_sf"/>
</dbReference>
<reference evidence="2" key="1">
    <citation type="submission" date="2015-06" db="EMBL/GenBank/DDBJ databases">
        <authorList>
            <person name="Bertelli C."/>
        </authorList>
    </citation>
    <scope>NUCLEOTIDE SEQUENCE [LARGE SCALE GENOMIC DNA]</scope>
    <source>
        <strain evidence="2">CRIB-30</strain>
    </source>
</reference>
<evidence type="ECO:0000313" key="1">
    <source>
        <dbReference type="EMBL" id="CRX37918.1"/>
    </source>
</evidence>
<dbReference type="SUPFAM" id="SSF52047">
    <property type="entry name" value="RNI-like"/>
    <property type="match status" value="1"/>
</dbReference>
<sequence>MTPAAPAALPTLRQIESSIPGDKKPGSGQEEIQKKIAMIAAHIRDCSREDNTPPLSLLNDLTGVVSKAIESGVSAHDCDLMVITSYCQKIIAAHSSSVDPMRVLLADVHFQILRELSCQNLAHLRAVTTHWNNPCLKAQIELINSQSLPLRVVMGENCTASQAIDWLMSHPHSSLLRHADFTGFYDFDNACLKRVTTNFPHLYHLGISHTAVSVDALKYLEHVPELQSLDMDNCCNLRPDSLKHLVHVKGLQQLCMARCKQLERGGLKHLVHVPGLRSLNIGFCTQLAPDSLKHLVHVKALQNLVATSCDQLESDALKHLENVKDLQGLVVSGCKQLESDMLKHLVHIKGLQRLNIRFCDSLEPDALKHLVHLPGLLILEIGFCDSLEPDALKHLVHVKGLESLDIGFCKQLDSDILKCLEQVPKLQSLVISYCKQLESDALKYLVHVDGLKLLTIRGCKHLDRKHIPTSFRGDVIE</sequence>
<dbReference type="InterPro" id="IPR006553">
    <property type="entry name" value="Leu-rich_rpt_Cys-con_subtyp"/>
</dbReference>
<dbReference type="RefSeq" id="WP_098037782.1">
    <property type="nucleotide sequence ID" value="NZ_CWGJ01000010.1"/>
</dbReference>
<dbReference type="Gene3D" id="3.80.10.10">
    <property type="entry name" value="Ribonuclease Inhibitor"/>
    <property type="match status" value="3"/>
</dbReference>
<dbReference type="GO" id="GO:0019005">
    <property type="term" value="C:SCF ubiquitin ligase complex"/>
    <property type="evidence" value="ECO:0007669"/>
    <property type="project" value="TreeGrafter"/>
</dbReference>
<keyword evidence="2" id="KW-1185">Reference proteome</keyword>
<gene>
    <name evidence="1" type="ORF">ELAC_0563</name>
</gene>
<organism evidence="1 2">
    <name type="scientific">Estrella lausannensis</name>
    <dbReference type="NCBI Taxonomy" id="483423"/>
    <lineage>
        <taxon>Bacteria</taxon>
        <taxon>Pseudomonadati</taxon>
        <taxon>Chlamydiota</taxon>
        <taxon>Chlamydiia</taxon>
        <taxon>Parachlamydiales</taxon>
        <taxon>Candidatus Criblamydiaceae</taxon>
        <taxon>Estrella</taxon>
    </lineage>
</organism>
<dbReference type="PANTHER" id="PTHR13318">
    <property type="entry name" value="PARTNER OF PAIRED, ISOFORM B-RELATED"/>
    <property type="match status" value="1"/>
</dbReference>
<dbReference type="EMBL" id="CWGJ01000010">
    <property type="protein sequence ID" value="CRX37918.1"/>
    <property type="molecule type" value="Genomic_DNA"/>
</dbReference>
<protein>
    <submittedName>
        <fullName evidence="1">Uncharacterized protein</fullName>
    </submittedName>
</protein>
<proteinExistence type="predicted"/>
<dbReference type="OrthoDB" id="255109at2"/>
<evidence type="ECO:0000313" key="2">
    <source>
        <dbReference type="Proteomes" id="UP000220251"/>
    </source>
</evidence>
<dbReference type="AlphaFoldDB" id="A0A0H5DPJ4"/>
<name>A0A0H5DPJ4_9BACT</name>